<dbReference type="RefSeq" id="WP_191895852.1">
    <property type="nucleotide sequence ID" value="NZ_BMQD01000011.1"/>
</dbReference>
<accession>A0AA37F5I2</accession>
<proteinExistence type="predicted"/>
<sequence>MEERFTPRDALRRIEEAERRVRRPVRTAGWTFVATGFGTMLYWPAMFLGPTWAQAVAGVAWVALTIASTFYLGSLRVQDAEVAWVNRPTSPVSVAYVASVLVTFLFGMLFRPEDPGAGWAAALIALAVLSGLPALYGGRRILRAER</sequence>
<keyword evidence="1" id="KW-0812">Transmembrane</keyword>
<feature type="transmembrane region" description="Helical" evidence="1">
    <location>
        <begin position="27"/>
        <end position="45"/>
    </location>
</feature>
<gene>
    <name evidence="2" type="ORF">GCM10010126_36960</name>
</gene>
<keyword evidence="1" id="KW-1133">Transmembrane helix</keyword>
<dbReference type="AlphaFoldDB" id="A0AA37F5I2"/>
<reference evidence="2" key="1">
    <citation type="journal article" date="2014" name="Int. J. Syst. Evol. Microbiol.">
        <title>Complete genome sequence of Corynebacterium casei LMG S-19264T (=DSM 44701T), isolated from a smear-ripened cheese.</title>
        <authorList>
            <consortium name="US DOE Joint Genome Institute (JGI-PGF)"/>
            <person name="Walter F."/>
            <person name="Albersmeier A."/>
            <person name="Kalinowski J."/>
            <person name="Ruckert C."/>
        </authorList>
    </citation>
    <scope>NUCLEOTIDE SEQUENCE</scope>
    <source>
        <strain evidence="2">JCM 3093</strain>
    </source>
</reference>
<dbReference type="Proteomes" id="UP000627984">
    <property type="component" value="Unassembled WGS sequence"/>
</dbReference>
<evidence type="ECO:0000313" key="3">
    <source>
        <dbReference type="Proteomes" id="UP000627984"/>
    </source>
</evidence>
<protein>
    <submittedName>
        <fullName evidence="2">Uncharacterized protein</fullName>
    </submittedName>
</protein>
<feature type="transmembrane region" description="Helical" evidence="1">
    <location>
        <begin position="116"/>
        <end position="136"/>
    </location>
</feature>
<organism evidence="2 3">
    <name type="scientific">Planomonospora parontospora</name>
    <dbReference type="NCBI Taxonomy" id="58119"/>
    <lineage>
        <taxon>Bacteria</taxon>
        <taxon>Bacillati</taxon>
        <taxon>Actinomycetota</taxon>
        <taxon>Actinomycetes</taxon>
        <taxon>Streptosporangiales</taxon>
        <taxon>Streptosporangiaceae</taxon>
        <taxon>Planomonospora</taxon>
    </lineage>
</organism>
<dbReference type="EMBL" id="BMQD01000011">
    <property type="protein sequence ID" value="GGK74115.1"/>
    <property type="molecule type" value="Genomic_DNA"/>
</dbReference>
<feature type="transmembrane region" description="Helical" evidence="1">
    <location>
        <begin position="93"/>
        <end position="110"/>
    </location>
</feature>
<comment type="caution">
    <text evidence="2">The sequence shown here is derived from an EMBL/GenBank/DDBJ whole genome shotgun (WGS) entry which is preliminary data.</text>
</comment>
<keyword evidence="1" id="KW-0472">Membrane</keyword>
<evidence type="ECO:0000256" key="1">
    <source>
        <dbReference type="SAM" id="Phobius"/>
    </source>
</evidence>
<name>A0AA37F5I2_9ACTN</name>
<reference evidence="2" key="2">
    <citation type="submission" date="2022-09" db="EMBL/GenBank/DDBJ databases">
        <authorList>
            <person name="Sun Q."/>
            <person name="Ohkuma M."/>
        </authorList>
    </citation>
    <scope>NUCLEOTIDE SEQUENCE</scope>
    <source>
        <strain evidence="2">JCM 3093</strain>
    </source>
</reference>
<feature type="transmembrane region" description="Helical" evidence="1">
    <location>
        <begin position="51"/>
        <end position="72"/>
    </location>
</feature>
<evidence type="ECO:0000313" key="2">
    <source>
        <dbReference type="EMBL" id="GGK74115.1"/>
    </source>
</evidence>